<dbReference type="AlphaFoldDB" id="A0A0R2A661"/>
<evidence type="ECO:0000259" key="5">
    <source>
        <dbReference type="PROSITE" id="PS51898"/>
    </source>
</evidence>
<dbReference type="InterPro" id="IPR044068">
    <property type="entry name" value="CB"/>
</dbReference>
<dbReference type="RefSeq" id="WP_003678442.1">
    <property type="nucleotide sequence ID" value="NZ_AYYY01000005.1"/>
</dbReference>
<comment type="similarity">
    <text evidence="1">Belongs to the 'phage' integrase family.</text>
</comment>
<dbReference type="PROSITE" id="PS51900">
    <property type="entry name" value="CB"/>
    <property type="match status" value="1"/>
</dbReference>
<dbReference type="GO" id="GO:0015074">
    <property type="term" value="P:DNA integration"/>
    <property type="evidence" value="ECO:0007669"/>
    <property type="project" value="InterPro"/>
</dbReference>
<evidence type="ECO:0000256" key="4">
    <source>
        <dbReference type="PROSITE-ProRule" id="PRU01248"/>
    </source>
</evidence>
<evidence type="ECO:0000313" key="7">
    <source>
        <dbReference type="EMBL" id="KRM62544.1"/>
    </source>
</evidence>
<keyword evidence="2 4" id="KW-0238">DNA-binding</keyword>
<dbReference type="Gene3D" id="1.10.443.10">
    <property type="entry name" value="Intergrase catalytic core"/>
    <property type="match status" value="1"/>
</dbReference>
<gene>
    <name evidence="7" type="ORF">FC26_GL002120</name>
</gene>
<evidence type="ECO:0000256" key="2">
    <source>
        <dbReference type="ARBA" id="ARBA00023125"/>
    </source>
</evidence>
<dbReference type="PANTHER" id="PTHR30349">
    <property type="entry name" value="PHAGE INTEGRASE-RELATED"/>
    <property type="match status" value="1"/>
</dbReference>
<accession>A0A0R2A661</accession>
<keyword evidence="8" id="KW-1185">Reference proteome</keyword>
<reference evidence="7 8" key="1">
    <citation type="journal article" date="2015" name="Genome Announc.">
        <title>Expanding the biotechnology potential of lactobacilli through comparative genomics of 213 strains and associated genera.</title>
        <authorList>
            <person name="Sun Z."/>
            <person name="Harris H.M."/>
            <person name="McCann A."/>
            <person name="Guo C."/>
            <person name="Argimon S."/>
            <person name="Zhang W."/>
            <person name="Yang X."/>
            <person name="Jeffery I.B."/>
            <person name="Cooney J.C."/>
            <person name="Kagawa T.F."/>
            <person name="Liu W."/>
            <person name="Song Y."/>
            <person name="Salvetti E."/>
            <person name="Wrobel A."/>
            <person name="Rasinkangas P."/>
            <person name="Parkhill J."/>
            <person name="Rea M.C."/>
            <person name="O'Sullivan O."/>
            <person name="Ritari J."/>
            <person name="Douillard F.P."/>
            <person name="Paul Ross R."/>
            <person name="Yang R."/>
            <person name="Briner A.E."/>
            <person name="Felis G.E."/>
            <person name="de Vos W.M."/>
            <person name="Barrangou R."/>
            <person name="Klaenhammer T.R."/>
            <person name="Caufield P.W."/>
            <person name="Cui Y."/>
            <person name="Zhang H."/>
            <person name="O'Toole P.W."/>
        </authorList>
    </citation>
    <scope>NUCLEOTIDE SEQUENCE [LARGE SCALE GENOMIC DNA]</scope>
    <source>
        <strain evidence="7 8">DSM 20634</strain>
    </source>
</reference>
<proteinExistence type="inferred from homology"/>
<keyword evidence="3" id="KW-0233">DNA recombination</keyword>
<dbReference type="GO" id="GO:0006310">
    <property type="term" value="P:DNA recombination"/>
    <property type="evidence" value="ECO:0007669"/>
    <property type="project" value="UniProtKB-KW"/>
</dbReference>
<dbReference type="InterPro" id="IPR011010">
    <property type="entry name" value="DNA_brk_join_enz"/>
</dbReference>
<dbReference type="CDD" id="cd01189">
    <property type="entry name" value="INT_ICEBs1_C_like"/>
    <property type="match status" value="1"/>
</dbReference>
<dbReference type="STRING" id="1423813.FC26_GL002120"/>
<dbReference type="PANTHER" id="PTHR30349:SF64">
    <property type="entry name" value="PROPHAGE INTEGRASE INTD-RELATED"/>
    <property type="match status" value="1"/>
</dbReference>
<dbReference type="Pfam" id="PF00589">
    <property type="entry name" value="Phage_integrase"/>
    <property type="match status" value="1"/>
</dbReference>
<feature type="domain" description="Tyr recombinase" evidence="5">
    <location>
        <begin position="185"/>
        <end position="406"/>
    </location>
</feature>
<evidence type="ECO:0000259" key="6">
    <source>
        <dbReference type="PROSITE" id="PS51900"/>
    </source>
</evidence>
<dbReference type="InterPro" id="IPR010998">
    <property type="entry name" value="Integrase_recombinase_N"/>
</dbReference>
<organism evidence="7 8">
    <name type="scientific">Paucilactobacillus vaccinostercus DSM 20634</name>
    <dbReference type="NCBI Taxonomy" id="1423813"/>
    <lineage>
        <taxon>Bacteria</taxon>
        <taxon>Bacillati</taxon>
        <taxon>Bacillota</taxon>
        <taxon>Bacilli</taxon>
        <taxon>Lactobacillales</taxon>
        <taxon>Lactobacillaceae</taxon>
        <taxon>Paucilactobacillus</taxon>
    </lineage>
</organism>
<dbReference type="InterPro" id="IPR013762">
    <property type="entry name" value="Integrase-like_cat_sf"/>
</dbReference>
<dbReference type="PATRIC" id="fig|1423813.3.peg.2158"/>
<dbReference type="Gene3D" id="1.10.150.130">
    <property type="match status" value="1"/>
</dbReference>
<evidence type="ECO:0000313" key="8">
    <source>
        <dbReference type="Proteomes" id="UP000051733"/>
    </source>
</evidence>
<dbReference type="InterPro" id="IPR002104">
    <property type="entry name" value="Integrase_catalytic"/>
</dbReference>
<dbReference type="OrthoDB" id="9803188at2"/>
<dbReference type="GO" id="GO:0003677">
    <property type="term" value="F:DNA binding"/>
    <property type="evidence" value="ECO:0007669"/>
    <property type="project" value="UniProtKB-UniRule"/>
</dbReference>
<name>A0A0R2A661_9LACO</name>
<protein>
    <submittedName>
        <fullName evidence="7">Integrase</fullName>
    </submittedName>
</protein>
<dbReference type="EMBL" id="AYYY01000005">
    <property type="protein sequence ID" value="KRM62544.1"/>
    <property type="molecule type" value="Genomic_DNA"/>
</dbReference>
<feature type="domain" description="Core-binding (CB)" evidence="6">
    <location>
        <begin position="73"/>
        <end position="156"/>
    </location>
</feature>
<dbReference type="InterPro" id="IPR050090">
    <property type="entry name" value="Tyrosine_recombinase_XerCD"/>
</dbReference>
<dbReference type="SUPFAM" id="SSF56349">
    <property type="entry name" value="DNA breaking-rejoining enzymes"/>
    <property type="match status" value="1"/>
</dbReference>
<dbReference type="PROSITE" id="PS51898">
    <property type="entry name" value="TYR_RECOMBINASE"/>
    <property type="match status" value="1"/>
</dbReference>
<comment type="caution">
    <text evidence="7">The sequence shown here is derived from an EMBL/GenBank/DDBJ whole genome shotgun (WGS) entry which is preliminary data.</text>
</comment>
<evidence type="ECO:0000256" key="3">
    <source>
        <dbReference type="ARBA" id="ARBA00023172"/>
    </source>
</evidence>
<sequence>MHFQKRVLADGTSTYRAFENYIDPLTGKRKRASVSFKSNSQRGKAQAARELDEKIEELTSQRAQALDERVQKWTFKDLREDWFDLWKQSVKPMTIKREALVIRRLNQIIADDILVKNITPMLVNKCLQDYREKYSASFATMQHIKSTFNKLFDHAVLYNIIPASPTAVLHLKATTTEKIERKDRLESKFLDSREVKVLFTELAQRRNPAYYDLALFMIATGCRIGEASGLTSDKIDFAKKTVTISSSMQSHDLRVDEYYEDTVKTVAGERVEQLPDFAIAALKRAIHRNAVFDRRMKELPSDAFHEFQVIFRTEYGSPITSHSFREVLGRIKADLEKNCEKRYGFKWTKNPVPHSFRHIHISVLRDDSSVTLKEVQERVGHVEERTTDGYTHRLSHSQEKSVEVIDTFARKVGISLQPV</sequence>
<evidence type="ECO:0000256" key="1">
    <source>
        <dbReference type="ARBA" id="ARBA00008857"/>
    </source>
</evidence>
<dbReference type="Proteomes" id="UP000051733">
    <property type="component" value="Unassembled WGS sequence"/>
</dbReference>